<dbReference type="InterPro" id="IPR033469">
    <property type="entry name" value="CYTH-like_dom_sf"/>
</dbReference>
<evidence type="ECO:0000313" key="4">
    <source>
        <dbReference type="Proteomes" id="UP001597237"/>
    </source>
</evidence>
<dbReference type="Pfam" id="PF05235">
    <property type="entry name" value="CHAD"/>
    <property type="match status" value="1"/>
</dbReference>
<dbReference type="Proteomes" id="UP001597237">
    <property type="component" value="Unassembled WGS sequence"/>
</dbReference>
<keyword evidence="4" id="KW-1185">Reference proteome</keyword>
<dbReference type="PANTHER" id="PTHR39569:SF1">
    <property type="entry name" value="INORGANIC TRIPHOSPHATASE"/>
    <property type="match status" value="1"/>
</dbReference>
<feature type="domain" description="CYTH" evidence="1">
    <location>
        <begin position="14"/>
        <end position="208"/>
    </location>
</feature>
<reference evidence="4" key="1">
    <citation type="journal article" date="2019" name="Int. J. Syst. Evol. Microbiol.">
        <title>The Global Catalogue of Microorganisms (GCM) 10K type strain sequencing project: providing services to taxonomists for standard genome sequencing and annotation.</title>
        <authorList>
            <consortium name="The Broad Institute Genomics Platform"/>
            <consortium name="The Broad Institute Genome Sequencing Center for Infectious Disease"/>
            <person name="Wu L."/>
            <person name="Ma J."/>
        </authorList>
    </citation>
    <scope>NUCLEOTIDE SEQUENCE [LARGE SCALE GENOMIC DNA]</scope>
    <source>
        <strain evidence="4">DFY28</strain>
    </source>
</reference>
<dbReference type="InterPro" id="IPR039013">
    <property type="entry name" value="YgiF"/>
</dbReference>
<dbReference type="EMBL" id="JBHUEY010000001">
    <property type="protein sequence ID" value="MFD1782020.1"/>
    <property type="molecule type" value="Genomic_DNA"/>
</dbReference>
<dbReference type="SMART" id="SM01118">
    <property type="entry name" value="CYTH"/>
    <property type="match status" value="1"/>
</dbReference>
<accession>A0ABW4MYN2</accession>
<dbReference type="InterPro" id="IPR038186">
    <property type="entry name" value="CHAD_dom_sf"/>
</dbReference>
<dbReference type="Pfam" id="PF01928">
    <property type="entry name" value="CYTH"/>
    <property type="match status" value="1"/>
</dbReference>
<proteinExistence type="predicted"/>
<dbReference type="CDD" id="cd07756">
    <property type="entry name" value="CYTH-like_Pase_CHAD"/>
    <property type="match status" value="1"/>
</dbReference>
<dbReference type="SMART" id="SM00880">
    <property type="entry name" value="CHAD"/>
    <property type="match status" value="1"/>
</dbReference>
<dbReference type="Gene3D" id="2.40.320.10">
    <property type="entry name" value="Hypothetical Protein Pfu-838710-001"/>
    <property type="match status" value="1"/>
</dbReference>
<comment type="caution">
    <text evidence="3">The sequence shown here is derived from an EMBL/GenBank/DDBJ whole genome shotgun (WGS) entry which is preliminary data.</text>
</comment>
<protein>
    <submittedName>
        <fullName evidence="3">CHAD domain-containing protein</fullName>
    </submittedName>
</protein>
<sequence>MARPEPVPVPQDPSPETELKFILTAEALKALAAHPALRGPGQAERLRSVYFDTPDHLLRDRGLSLRVREMSKGFIQTVKRRAGAGRVDRDEWEVETAGPTPNAAELKRTPVAEALDGALERLKPLFATDVTRTTRYWTEADAVVEVSLDQGEIIAGEQSEPILELELELKQGEPESLFALAQDLARTAAAPLSYESKGDRGYRLAGHDGVAAQKAGQAGVRPGLAAAEAFRMVARNALSQTSANAEILVRRRNPEALHQLRVGLRRLRAAYSAFKPLLVGEEAERLKAETKWLASELNEARDLDVFLEQTFRPAERAEGEDATLQALGKWLTQAQGKAYERALAAVDSERFARLLLDTAAWIEVGSWSRDPATQGQREAPIEDFARPRLERRNRRLRKAGRDLRHLDAASRHELRIEAKKLRYAAEFFGEAYGERPAKRRRAFIGALKRFQDALGELNDIAVARRSTAALVRNSGARLAFAAGLLVGQRSRDEADLLHRAEACYAALRRTRPFWEPAAP</sequence>
<dbReference type="RefSeq" id="WP_377281149.1">
    <property type="nucleotide sequence ID" value="NZ_JBHRSI010000003.1"/>
</dbReference>
<dbReference type="InterPro" id="IPR023577">
    <property type="entry name" value="CYTH_domain"/>
</dbReference>
<organism evidence="3 4">
    <name type="scientific">Phenylobacterium terrae</name>
    <dbReference type="NCBI Taxonomy" id="2665495"/>
    <lineage>
        <taxon>Bacteria</taxon>
        <taxon>Pseudomonadati</taxon>
        <taxon>Pseudomonadota</taxon>
        <taxon>Alphaproteobacteria</taxon>
        <taxon>Caulobacterales</taxon>
        <taxon>Caulobacteraceae</taxon>
        <taxon>Phenylobacterium</taxon>
    </lineage>
</organism>
<name>A0ABW4MYN2_9CAUL</name>
<evidence type="ECO:0000259" key="2">
    <source>
        <dbReference type="PROSITE" id="PS51708"/>
    </source>
</evidence>
<dbReference type="Gene3D" id="1.40.20.10">
    <property type="entry name" value="CHAD domain"/>
    <property type="match status" value="1"/>
</dbReference>
<feature type="domain" description="CHAD" evidence="2">
    <location>
        <begin position="223"/>
        <end position="519"/>
    </location>
</feature>
<dbReference type="InterPro" id="IPR007899">
    <property type="entry name" value="CHAD_dom"/>
</dbReference>
<evidence type="ECO:0000259" key="1">
    <source>
        <dbReference type="PROSITE" id="PS51707"/>
    </source>
</evidence>
<evidence type="ECO:0000313" key="3">
    <source>
        <dbReference type="EMBL" id="MFD1782020.1"/>
    </source>
</evidence>
<dbReference type="PROSITE" id="PS51707">
    <property type="entry name" value="CYTH"/>
    <property type="match status" value="1"/>
</dbReference>
<dbReference type="PROSITE" id="PS51708">
    <property type="entry name" value="CHAD"/>
    <property type="match status" value="1"/>
</dbReference>
<dbReference type="SUPFAM" id="SSF55154">
    <property type="entry name" value="CYTH-like phosphatases"/>
    <property type="match status" value="1"/>
</dbReference>
<gene>
    <name evidence="3" type="ORF">ACFSC0_01315</name>
</gene>
<dbReference type="PANTHER" id="PTHR39569">
    <property type="entry name" value="INORGANIC TRIPHOSPHATASE"/>
    <property type="match status" value="1"/>
</dbReference>